<keyword evidence="6 10" id="KW-0812">Transmembrane</keyword>
<evidence type="ECO:0000256" key="10">
    <source>
        <dbReference type="SAM" id="Phobius"/>
    </source>
</evidence>
<protein>
    <submittedName>
        <fullName evidence="11">Predicted integral membrane protein</fullName>
    </submittedName>
</protein>
<dbReference type="EMBL" id="DF967972">
    <property type="protein sequence ID" value="GAP12821.1"/>
    <property type="molecule type" value="Genomic_DNA"/>
</dbReference>
<evidence type="ECO:0000256" key="3">
    <source>
        <dbReference type="ARBA" id="ARBA00022502"/>
    </source>
</evidence>
<sequence>MQQTQKYIAVLQKLKTEFDTPAWKRSLMLWLALNLLLSGMGGLAWRLHSPIRPDDPYNLWGSTPIDEGLPGALEGVWLRWDALHYLHIAQEGYNADVVSAFFPLYPLLGHAAGWLLGGDDLGSLLLVSRLAFLLALVVLYKMAAQRFDDDIATFAILFASIYPMGLYWFAPYPLGLALLFSLISLECATKKKWLAAALSGLAAGLTHGTTIPLALGLLTVWFLQVRKDRRAWLLLPATAAPPLGTLLFFAWRIRQGFPPINQLLETIWLRAMQPPWMIVGDFQRFFNVYLGHPDGWINLALFLFGVGMLVVCIRRLEASMWVYQLGMIVYLCMTTNYTTPFGSYGRYLMMAFPSFMALPLAARGKGARLAIVGVWFFSMLFMAMVYFEWGWLA</sequence>
<dbReference type="GO" id="GO:0006506">
    <property type="term" value="P:GPI anchor biosynthetic process"/>
    <property type="evidence" value="ECO:0007669"/>
    <property type="project" value="UniProtKB-UniPathway"/>
</dbReference>
<comment type="subcellular location">
    <subcellularLocation>
        <location evidence="1">Endoplasmic reticulum membrane</location>
        <topology evidence="1">Multi-pass membrane protein</topology>
    </subcellularLocation>
</comment>
<feature type="transmembrane region" description="Helical" evidence="10">
    <location>
        <begin position="320"/>
        <end position="338"/>
    </location>
</feature>
<keyword evidence="7" id="KW-0256">Endoplasmic reticulum</keyword>
<gene>
    <name evidence="11" type="ORF">LARV_00557</name>
</gene>
<dbReference type="Pfam" id="PF04188">
    <property type="entry name" value="Mannosyl_trans2"/>
    <property type="match status" value="1"/>
</dbReference>
<feature type="transmembrane region" description="Helical" evidence="10">
    <location>
        <begin position="344"/>
        <end position="362"/>
    </location>
</feature>
<feature type="transmembrane region" description="Helical" evidence="10">
    <location>
        <begin position="121"/>
        <end position="139"/>
    </location>
</feature>
<feature type="transmembrane region" description="Helical" evidence="10">
    <location>
        <begin position="295"/>
        <end position="313"/>
    </location>
</feature>
<dbReference type="InterPro" id="IPR007315">
    <property type="entry name" value="PIG-V/Gpi18"/>
</dbReference>
<dbReference type="GO" id="GO:0004376">
    <property type="term" value="F:GPI mannosyltransferase activity"/>
    <property type="evidence" value="ECO:0007669"/>
    <property type="project" value="InterPro"/>
</dbReference>
<dbReference type="GO" id="GO:0031501">
    <property type="term" value="C:mannosyltransferase complex"/>
    <property type="evidence" value="ECO:0007669"/>
    <property type="project" value="TreeGrafter"/>
</dbReference>
<evidence type="ECO:0000256" key="8">
    <source>
        <dbReference type="ARBA" id="ARBA00022989"/>
    </source>
</evidence>
<feature type="transmembrane region" description="Helical" evidence="10">
    <location>
        <begin position="27"/>
        <end position="47"/>
    </location>
</feature>
<feature type="transmembrane region" description="Helical" evidence="10">
    <location>
        <begin position="193"/>
        <end position="220"/>
    </location>
</feature>
<keyword evidence="5" id="KW-0808">Transferase</keyword>
<evidence type="ECO:0000256" key="5">
    <source>
        <dbReference type="ARBA" id="ARBA00022679"/>
    </source>
</evidence>
<comment type="pathway">
    <text evidence="2">Glycolipid biosynthesis; glycosylphosphatidylinositol-anchor biosynthesis.</text>
</comment>
<evidence type="ECO:0000256" key="9">
    <source>
        <dbReference type="ARBA" id="ARBA00023136"/>
    </source>
</evidence>
<reference evidence="11" key="1">
    <citation type="submission" date="2015-07" db="EMBL/GenBank/DDBJ databases">
        <title>Draft Genome Sequences of Anaerolinea thermolimosa IMO-1, Bellilinea caldifistulae GOMI-1, Leptolinea tardivitalis YMTK-2, Levilinea saccharolytica KIBI-1,Longilinea arvoryzae KOME-1, Previously Described as Members of the Anaerolineaceae (Chloroflexi).</title>
        <authorList>
            <person name="Sekiguchi Y."/>
            <person name="Ohashi A."/>
            <person name="Matsuura N."/>
            <person name="Tourlousse M.D."/>
        </authorList>
    </citation>
    <scope>NUCLEOTIDE SEQUENCE [LARGE SCALE GENOMIC DNA]</scope>
    <source>
        <strain evidence="11">KOME-1</strain>
    </source>
</reference>
<evidence type="ECO:0000256" key="4">
    <source>
        <dbReference type="ARBA" id="ARBA00022676"/>
    </source>
</evidence>
<evidence type="ECO:0000313" key="12">
    <source>
        <dbReference type="Proteomes" id="UP000055060"/>
    </source>
</evidence>
<feature type="transmembrane region" description="Helical" evidence="10">
    <location>
        <begin position="369"/>
        <end position="387"/>
    </location>
</feature>
<dbReference type="UniPathway" id="UPA00196"/>
<keyword evidence="4" id="KW-0328">Glycosyltransferase</keyword>
<name>A0A0S7BGH6_9CHLR</name>
<evidence type="ECO:0000256" key="2">
    <source>
        <dbReference type="ARBA" id="ARBA00004687"/>
    </source>
</evidence>
<proteinExistence type="predicted"/>
<keyword evidence="3" id="KW-0337">GPI-anchor biosynthesis</keyword>
<dbReference type="STRING" id="360412.LARV_00557"/>
<dbReference type="RefSeq" id="WP_075072217.1">
    <property type="nucleotide sequence ID" value="NZ_DF967972.1"/>
</dbReference>
<evidence type="ECO:0000256" key="1">
    <source>
        <dbReference type="ARBA" id="ARBA00004477"/>
    </source>
</evidence>
<keyword evidence="8 10" id="KW-1133">Transmembrane helix</keyword>
<dbReference type="PANTHER" id="PTHR12468">
    <property type="entry name" value="GPI MANNOSYLTRANSFERASE 2"/>
    <property type="match status" value="1"/>
</dbReference>
<feature type="transmembrane region" description="Helical" evidence="10">
    <location>
        <begin position="232"/>
        <end position="251"/>
    </location>
</feature>
<organism evidence="11">
    <name type="scientific">Longilinea arvoryzae</name>
    <dbReference type="NCBI Taxonomy" id="360412"/>
    <lineage>
        <taxon>Bacteria</taxon>
        <taxon>Bacillati</taxon>
        <taxon>Chloroflexota</taxon>
        <taxon>Anaerolineae</taxon>
        <taxon>Anaerolineales</taxon>
        <taxon>Anaerolineaceae</taxon>
        <taxon>Longilinea</taxon>
    </lineage>
</organism>
<keyword evidence="9 10" id="KW-0472">Membrane</keyword>
<dbReference type="AlphaFoldDB" id="A0A0S7BGH6"/>
<keyword evidence="12" id="KW-1185">Reference proteome</keyword>
<dbReference type="Proteomes" id="UP000055060">
    <property type="component" value="Unassembled WGS sequence"/>
</dbReference>
<dbReference type="OrthoDB" id="2379640at2"/>
<evidence type="ECO:0000256" key="7">
    <source>
        <dbReference type="ARBA" id="ARBA00022824"/>
    </source>
</evidence>
<dbReference type="GO" id="GO:0000009">
    <property type="term" value="F:alpha-1,6-mannosyltransferase activity"/>
    <property type="evidence" value="ECO:0007669"/>
    <property type="project" value="InterPro"/>
</dbReference>
<dbReference type="PANTHER" id="PTHR12468:SF2">
    <property type="entry name" value="GPI MANNOSYLTRANSFERASE 2"/>
    <property type="match status" value="1"/>
</dbReference>
<accession>A0A0S7BGH6</accession>
<evidence type="ECO:0000256" key="6">
    <source>
        <dbReference type="ARBA" id="ARBA00022692"/>
    </source>
</evidence>
<dbReference type="GO" id="GO:0016020">
    <property type="term" value="C:membrane"/>
    <property type="evidence" value="ECO:0007669"/>
    <property type="project" value="GOC"/>
</dbReference>
<evidence type="ECO:0000313" key="11">
    <source>
        <dbReference type="EMBL" id="GAP12821.1"/>
    </source>
</evidence>